<gene>
    <name evidence="1" type="ORF">K1T71_000501</name>
</gene>
<reference evidence="1 2" key="1">
    <citation type="journal article" date="2021" name="Front. Genet.">
        <title>Chromosome-Level Genome Assembly Reveals Significant Gene Expansion in the Toll and IMD Signaling Pathways of Dendrolimus kikuchii.</title>
        <authorList>
            <person name="Zhou J."/>
            <person name="Wu P."/>
            <person name="Xiong Z."/>
            <person name="Liu N."/>
            <person name="Zhao N."/>
            <person name="Ji M."/>
            <person name="Qiu Y."/>
            <person name="Yang B."/>
        </authorList>
    </citation>
    <scope>NUCLEOTIDE SEQUENCE [LARGE SCALE GENOMIC DNA]</scope>
    <source>
        <strain evidence="1">Ann1</strain>
    </source>
</reference>
<keyword evidence="2" id="KW-1185">Reference proteome</keyword>
<dbReference type="Proteomes" id="UP000824533">
    <property type="component" value="Linkage Group LG01"/>
</dbReference>
<proteinExistence type="predicted"/>
<name>A0ACC1DK82_9NEOP</name>
<accession>A0ACC1DK82</accession>
<sequence>MQSSIIAILALLALPTFSSCFSNDFHNNSIKWPTIGISVLVRNKAHALPYFFTCLHQLDYPKDRIYLWIYSDYNEDQSIDIIEKWVENYALEYTGVYVTTNRSSGHLHQDEKGPTHWSSMHFRHVIRLREEALEFARKMWADYLFMLDADAFLTDPSTLKALVSKRLPIVAPMLLSDGFYSNFWCGMTENYYYKRTKDYTPILNREKVGCFHVPMVHTAVLMSLREIVSDKLTYVPSKIVGYDGPEDDIIAFAVNAKNNGLNLTICNDVKYGFVPVPLEDSSDLKHDYEDIINLKLRAISRATPLPLDSLLEEYVSYPIMWKFGCDQIYVINLERRVERRKLMEASFKELGMDVQLFKAFDGRILDMDDLREYSITLMPNYEDPYHNRPMKAGEIGCFMSHYYIWREIIEKGHKTTLVLEDDIHFQPYFRHSFLQLMEEIKELDWDLVYIGRKILLDGDEEYATPHITKPLYSYWTLGYLLSLRGASKLLDADPLSKMLPVDEFLPIMFDHHPNATWKAHFPNRNLLAYSAAPLLVHPTHYTGQEGYISDTEDSTVIQSENYRNFKNEL</sequence>
<protein>
    <submittedName>
        <fullName evidence="1">Uncharacterized protein</fullName>
    </submittedName>
</protein>
<evidence type="ECO:0000313" key="1">
    <source>
        <dbReference type="EMBL" id="KAJ0184078.1"/>
    </source>
</evidence>
<dbReference type="EMBL" id="CM034387">
    <property type="protein sequence ID" value="KAJ0184078.1"/>
    <property type="molecule type" value="Genomic_DNA"/>
</dbReference>
<organism evidence="1 2">
    <name type="scientific">Dendrolimus kikuchii</name>
    <dbReference type="NCBI Taxonomy" id="765133"/>
    <lineage>
        <taxon>Eukaryota</taxon>
        <taxon>Metazoa</taxon>
        <taxon>Ecdysozoa</taxon>
        <taxon>Arthropoda</taxon>
        <taxon>Hexapoda</taxon>
        <taxon>Insecta</taxon>
        <taxon>Pterygota</taxon>
        <taxon>Neoptera</taxon>
        <taxon>Endopterygota</taxon>
        <taxon>Lepidoptera</taxon>
        <taxon>Glossata</taxon>
        <taxon>Ditrysia</taxon>
        <taxon>Bombycoidea</taxon>
        <taxon>Lasiocampidae</taxon>
        <taxon>Dendrolimus</taxon>
    </lineage>
</organism>
<evidence type="ECO:0000313" key="2">
    <source>
        <dbReference type="Proteomes" id="UP000824533"/>
    </source>
</evidence>
<comment type="caution">
    <text evidence="1">The sequence shown here is derived from an EMBL/GenBank/DDBJ whole genome shotgun (WGS) entry which is preliminary data.</text>
</comment>